<dbReference type="Proteomes" id="UP001321700">
    <property type="component" value="Unassembled WGS sequence"/>
</dbReference>
<proteinExistence type="inferred from homology"/>
<evidence type="ECO:0000256" key="1">
    <source>
        <dbReference type="ARBA" id="ARBA00006479"/>
    </source>
</evidence>
<dbReference type="PANTHER" id="PTHR18964">
    <property type="entry name" value="ROK (REPRESSOR, ORF, KINASE) FAMILY"/>
    <property type="match status" value="1"/>
</dbReference>
<comment type="similarity">
    <text evidence="1">Belongs to the ROK (NagC/XylR) family.</text>
</comment>
<organism evidence="3 4">
    <name type="scientific">Rhodoferax potami</name>
    <dbReference type="NCBI Taxonomy" id="3068338"/>
    <lineage>
        <taxon>Bacteria</taxon>
        <taxon>Pseudomonadati</taxon>
        <taxon>Pseudomonadota</taxon>
        <taxon>Betaproteobacteria</taxon>
        <taxon>Burkholderiales</taxon>
        <taxon>Comamonadaceae</taxon>
        <taxon>Rhodoferax</taxon>
    </lineage>
</organism>
<evidence type="ECO:0000259" key="2">
    <source>
        <dbReference type="PROSITE" id="PS50943"/>
    </source>
</evidence>
<dbReference type="InterPro" id="IPR000600">
    <property type="entry name" value="ROK"/>
</dbReference>
<dbReference type="PANTHER" id="PTHR18964:SF149">
    <property type="entry name" value="BIFUNCTIONAL UDP-N-ACETYLGLUCOSAMINE 2-EPIMERASE_N-ACETYLMANNOSAMINE KINASE"/>
    <property type="match status" value="1"/>
</dbReference>
<protein>
    <submittedName>
        <fullName evidence="3">ROK family transcriptional regulator</fullName>
    </submittedName>
</protein>
<reference evidence="3 4" key="1">
    <citation type="submission" date="2023-08" db="EMBL/GenBank/DDBJ databases">
        <title>Rhodoferax potami sp. nov. and Rhodoferax mekongensis sp. nov., isolated from the Mekong River in Thailand.</title>
        <authorList>
            <person name="Kitikhun S."/>
            <person name="Charoenyingcharoen P."/>
            <person name="Siriarchawattana P."/>
            <person name="Likhitrattanapisal S."/>
            <person name="Nilsakha T."/>
            <person name="Chanpet A."/>
            <person name="Rattanawaree P."/>
            <person name="Ingsriswang S."/>
        </authorList>
    </citation>
    <scope>NUCLEOTIDE SEQUENCE [LARGE SCALE GENOMIC DNA]</scope>
    <source>
        <strain evidence="3 4">TBRC 17660</strain>
    </source>
</reference>
<dbReference type="InterPro" id="IPR036390">
    <property type="entry name" value="WH_DNA-bd_sf"/>
</dbReference>
<gene>
    <name evidence="3" type="ORF">RAE19_12715</name>
</gene>
<dbReference type="InterPro" id="IPR036388">
    <property type="entry name" value="WH-like_DNA-bd_sf"/>
</dbReference>
<dbReference type="SUPFAM" id="SSF53067">
    <property type="entry name" value="Actin-like ATPase domain"/>
    <property type="match status" value="1"/>
</dbReference>
<name>A0ABU3KQ15_9BURK</name>
<sequence>MKTTGDQQLVKRINRSVLLRLLRAQPGYSRAQLATGSGLTKSTVSLLVRELIDEGWVTETDITAAQGLGRPSTPLHIDGRSRGLIGVEVAVEALRLVGVSLTGQVLCAAEEALIGTKPEDVCRQTARLVARTYAQLQQRSIALTGVGVGLPGAFDEATGMLRFAPNLGWRNVDFLPMITQALAQAKVPEVPVHVQNEADTAALSEYEFADGDAHDSLIFVTCGAGVGAGIVINDRLFTGKQGMAGEIGHSTLQIDGPLCSCGRKGCAETFFGARTLAKLPDPAQGGRYLGVVLQNLWTTFNPSTLVVGGPSCDTYPGIVKVAQTTLQAYADAAGMSPPQVRAARYGLLASAVGAAALVLHHELRPMHTRLQAPLVQALEAPDESLSMTASTTV</sequence>
<dbReference type="Pfam" id="PF00480">
    <property type="entry name" value="ROK"/>
    <property type="match status" value="1"/>
</dbReference>
<dbReference type="Pfam" id="PF13412">
    <property type="entry name" value="HTH_24"/>
    <property type="match status" value="1"/>
</dbReference>
<dbReference type="InterPro" id="IPR043129">
    <property type="entry name" value="ATPase_NBD"/>
</dbReference>
<keyword evidence="4" id="KW-1185">Reference proteome</keyword>
<comment type="caution">
    <text evidence="3">The sequence shown here is derived from an EMBL/GenBank/DDBJ whole genome shotgun (WGS) entry which is preliminary data.</text>
</comment>
<dbReference type="Gene3D" id="1.10.10.10">
    <property type="entry name" value="Winged helix-like DNA-binding domain superfamily/Winged helix DNA-binding domain"/>
    <property type="match status" value="1"/>
</dbReference>
<dbReference type="EMBL" id="JAVBIK010000001">
    <property type="protein sequence ID" value="MDT7519561.1"/>
    <property type="molecule type" value="Genomic_DNA"/>
</dbReference>
<dbReference type="PROSITE" id="PS50943">
    <property type="entry name" value="HTH_CROC1"/>
    <property type="match status" value="1"/>
</dbReference>
<dbReference type="InterPro" id="IPR001387">
    <property type="entry name" value="Cro/C1-type_HTH"/>
</dbReference>
<dbReference type="SUPFAM" id="SSF46785">
    <property type="entry name" value="Winged helix' DNA-binding domain"/>
    <property type="match status" value="1"/>
</dbReference>
<accession>A0ABU3KQ15</accession>
<evidence type="ECO:0000313" key="3">
    <source>
        <dbReference type="EMBL" id="MDT7519561.1"/>
    </source>
</evidence>
<dbReference type="Gene3D" id="3.30.420.40">
    <property type="match status" value="3"/>
</dbReference>
<dbReference type="CDD" id="cd00093">
    <property type="entry name" value="HTH_XRE"/>
    <property type="match status" value="1"/>
</dbReference>
<feature type="domain" description="HTH cro/C1-type" evidence="2">
    <location>
        <begin position="19"/>
        <end position="45"/>
    </location>
</feature>
<evidence type="ECO:0000313" key="4">
    <source>
        <dbReference type="Proteomes" id="UP001321700"/>
    </source>
</evidence>